<keyword evidence="2" id="KW-1185">Reference proteome</keyword>
<proteinExistence type="predicted"/>
<evidence type="ECO:0000313" key="1">
    <source>
        <dbReference type="EMBL" id="MXQ89157.1"/>
    </source>
</evidence>
<reference evidence="1" key="1">
    <citation type="submission" date="2019-10" db="EMBL/GenBank/DDBJ databases">
        <title>The sequence and de novo assembly of the wild yak genome.</title>
        <authorList>
            <person name="Liu Y."/>
        </authorList>
    </citation>
    <scope>NUCLEOTIDE SEQUENCE [LARGE SCALE GENOMIC DNA]</scope>
    <source>
        <strain evidence="1">WY2019</strain>
    </source>
</reference>
<organism evidence="1 2">
    <name type="scientific">Bos mutus</name>
    <name type="common">wild yak</name>
    <dbReference type="NCBI Taxonomy" id="72004"/>
    <lineage>
        <taxon>Eukaryota</taxon>
        <taxon>Metazoa</taxon>
        <taxon>Chordata</taxon>
        <taxon>Craniata</taxon>
        <taxon>Vertebrata</taxon>
        <taxon>Euteleostomi</taxon>
        <taxon>Mammalia</taxon>
        <taxon>Eutheria</taxon>
        <taxon>Laurasiatheria</taxon>
        <taxon>Artiodactyla</taxon>
        <taxon>Ruminantia</taxon>
        <taxon>Pecora</taxon>
        <taxon>Bovidae</taxon>
        <taxon>Bovinae</taxon>
        <taxon>Bos</taxon>
    </lineage>
</organism>
<evidence type="ECO:0000313" key="2">
    <source>
        <dbReference type="Proteomes" id="UP000322234"/>
    </source>
</evidence>
<dbReference type="EMBL" id="VBQZ03000053">
    <property type="protein sequence ID" value="MXQ89157.1"/>
    <property type="molecule type" value="Genomic_DNA"/>
</dbReference>
<dbReference type="Proteomes" id="UP000322234">
    <property type="component" value="Unassembled WGS sequence"/>
</dbReference>
<name>A0A6B0RKA4_9CETA</name>
<comment type="caution">
    <text evidence="1">The sequence shown here is derived from an EMBL/GenBank/DDBJ whole genome shotgun (WGS) entry which is preliminary data.</text>
</comment>
<dbReference type="AlphaFoldDB" id="A0A6B0RKA4"/>
<sequence>MLRTPDDFTAVKSAQVTREQEDPFFCWSNFIKQILKCYFRRLTKDLITSKKEHLTFVVMPMILKTLKWYNFIVTATDQGSI</sequence>
<accession>A0A6B0RKA4</accession>
<gene>
    <name evidence="1" type="ORF">E5288_WYG015060</name>
</gene>
<protein>
    <submittedName>
        <fullName evidence="1">Uncharacterized protein</fullName>
    </submittedName>
</protein>